<dbReference type="AlphaFoldDB" id="B8HRF3"/>
<gene>
    <name evidence="1" type="ordered locus">Cyan7425_1773</name>
</gene>
<protein>
    <submittedName>
        <fullName evidence="1">Uncharacterized protein</fullName>
    </submittedName>
</protein>
<dbReference type="OrthoDB" id="551637at2"/>
<dbReference type="STRING" id="395961.Cyan7425_1773"/>
<sequence>MQLIEPGPERSPLGLRAMTMVAKAAANGLGHPQRALLNAAQQVILHTDLDIDRLPPITPSELAAHFDSPDLARQLIRGMVVMSLADGPASQQQSELITAFAAALQVDEPSVKVICDLAEQNLLLFRLDFYRRSHLRDYIATQYRTQGGLMGVVKGILGLRGLIEDEELAGRFYALGHLTEDTLGYHLFHHYRDNKFSFPGEKGGFPVGAVFHDIGHILGGYDTSPEGEMMTAAFQAGYRRNEDAFFVILFPVLIFSAGINVAPQEMPVSVGRIGQGDAAIQILTALQRGHAMNVDLGADWDFWPYLELPLETVRQQLGVPPLTEV</sequence>
<dbReference type="EMBL" id="CP001344">
    <property type="protein sequence ID" value="ACL44141.1"/>
    <property type="molecule type" value="Genomic_DNA"/>
</dbReference>
<dbReference type="eggNOG" id="COG3793">
    <property type="taxonomic scope" value="Bacteria"/>
</dbReference>
<dbReference type="KEGG" id="cyn:Cyan7425_1773"/>
<name>B8HRF3_CYAP4</name>
<reference evidence="1" key="1">
    <citation type="submission" date="2009-01" db="EMBL/GenBank/DDBJ databases">
        <title>Complete sequence of chromosome Cyanothece sp. PCC 7425.</title>
        <authorList>
            <consortium name="US DOE Joint Genome Institute"/>
            <person name="Lucas S."/>
            <person name="Copeland A."/>
            <person name="Lapidus A."/>
            <person name="Glavina del Rio T."/>
            <person name="Dalin E."/>
            <person name="Tice H."/>
            <person name="Bruce D."/>
            <person name="Goodwin L."/>
            <person name="Pitluck S."/>
            <person name="Sims D."/>
            <person name="Meineke L."/>
            <person name="Brettin T."/>
            <person name="Detter J.C."/>
            <person name="Han C."/>
            <person name="Larimer F."/>
            <person name="Land M."/>
            <person name="Hauser L."/>
            <person name="Kyrpides N."/>
            <person name="Ovchinnikova G."/>
            <person name="Liberton M."/>
            <person name="Stoeckel J."/>
            <person name="Banerjee A."/>
            <person name="Singh A."/>
            <person name="Page L."/>
            <person name="Sato H."/>
            <person name="Zhao L."/>
            <person name="Sherman L."/>
            <person name="Pakrasi H."/>
            <person name="Richardson P."/>
        </authorList>
    </citation>
    <scope>NUCLEOTIDE SEQUENCE</scope>
    <source>
        <strain evidence="1">PCC 7425</strain>
    </source>
</reference>
<organism evidence="1">
    <name type="scientific">Cyanothece sp. (strain PCC 7425 / ATCC 29141)</name>
    <dbReference type="NCBI Taxonomy" id="395961"/>
    <lineage>
        <taxon>Bacteria</taxon>
        <taxon>Bacillati</taxon>
        <taxon>Cyanobacteriota</taxon>
        <taxon>Cyanophyceae</taxon>
        <taxon>Gomontiellales</taxon>
        <taxon>Cyanothecaceae</taxon>
        <taxon>Cyanothece</taxon>
    </lineage>
</organism>
<dbReference type="SUPFAM" id="SSF158682">
    <property type="entry name" value="TerB-like"/>
    <property type="match status" value="1"/>
</dbReference>
<dbReference type="HOGENOM" id="CLU_073282_0_0_3"/>
<evidence type="ECO:0000313" key="1">
    <source>
        <dbReference type="EMBL" id="ACL44141.1"/>
    </source>
</evidence>
<dbReference type="InterPro" id="IPR029024">
    <property type="entry name" value="TerB-like"/>
</dbReference>
<accession>B8HRF3</accession>
<dbReference type="Gene3D" id="1.10.3680.10">
    <property type="entry name" value="TerB-like"/>
    <property type="match status" value="1"/>
</dbReference>
<proteinExistence type="predicted"/>